<organism evidence="2 3">
    <name type="scientific">Bradyrhizobium retamae</name>
    <dbReference type="NCBI Taxonomy" id="1300035"/>
    <lineage>
        <taxon>Bacteria</taxon>
        <taxon>Pseudomonadati</taxon>
        <taxon>Pseudomonadota</taxon>
        <taxon>Alphaproteobacteria</taxon>
        <taxon>Hyphomicrobiales</taxon>
        <taxon>Nitrobacteraceae</taxon>
        <taxon>Bradyrhizobium</taxon>
    </lineage>
</organism>
<reference evidence="2 3" key="1">
    <citation type="submission" date="2014-03" db="EMBL/GenBank/DDBJ databases">
        <title>Bradyrhizobium valentinum sp. nov., isolated from effective nodules of Lupinus mariae-josephae, a lupine endemic of basic-lime soils in Eastern Spain.</title>
        <authorList>
            <person name="Duran D."/>
            <person name="Rey L."/>
            <person name="Navarro A."/>
            <person name="Busquets A."/>
            <person name="Imperial J."/>
            <person name="Ruiz-Argueso T."/>
        </authorList>
    </citation>
    <scope>NUCLEOTIDE SEQUENCE [LARGE SCALE GENOMIC DNA]</scope>
    <source>
        <strain evidence="2 3">Ro19</strain>
    </source>
</reference>
<comment type="caution">
    <text evidence="2">The sequence shown here is derived from an EMBL/GenBank/DDBJ whole genome shotgun (WGS) entry which is preliminary data.</text>
</comment>
<keyword evidence="3" id="KW-1185">Reference proteome</keyword>
<proteinExistence type="predicted"/>
<gene>
    <name evidence="2" type="ORF">CQ13_35930</name>
</gene>
<protein>
    <submittedName>
        <fullName evidence="2">Uncharacterized protein</fullName>
    </submittedName>
</protein>
<feature type="region of interest" description="Disordered" evidence="1">
    <location>
        <begin position="28"/>
        <end position="87"/>
    </location>
</feature>
<feature type="compositionally biased region" description="Basic and acidic residues" evidence="1">
    <location>
        <begin position="36"/>
        <end position="83"/>
    </location>
</feature>
<dbReference type="RefSeq" id="WP_057847540.1">
    <property type="nucleotide sequence ID" value="NZ_LLYA01000206.1"/>
</dbReference>
<dbReference type="EMBL" id="LLYA01000206">
    <property type="protein sequence ID" value="KRR17732.1"/>
    <property type="molecule type" value="Genomic_DNA"/>
</dbReference>
<dbReference type="OrthoDB" id="8230709at2"/>
<evidence type="ECO:0000256" key="1">
    <source>
        <dbReference type="SAM" id="MobiDB-lite"/>
    </source>
</evidence>
<evidence type="ECO:0000313" key="3">
    <source>
        <dbReference type="Proteomes" id="UP000052023"/>
    </source>
</evidence>
<dbReference type="AlphaFoldDB" id="A0A0R3MBP6"/>
<name>A0A0R3MBP6_9BRAD</name>
<evidence type="ECO:0000313" key="2">
    <source>
        <dbReference type="EMBL" id="KRR17732.1"/>
    </source>
</evidence>
<sequence length="154" mass="16769">MSILSWITSIFGLVKNPGIGVPREECKPTTLDDCGNGEHFKRNDDHKGRDDYSKHDGGWKDAKNDDCQPQKDYCDPKPSEGDTYRNPGEALAKLDFSHGDFGSHGPDHSGDMQVALASMSSDDALEYAIGQMGPADHFDGDFHMPADVSHGTDA</sequence>
<accession>A0A0R3MBP6</accession>
<dbReference type="Proteomes" id="UP000052023">
    <property type="component" value="Unassembled WGS sequence"/>
</dbReference>